<comment type="caution">
    <text evidence="2">The sequence shown here is derived from an EMBL/GenBank/DDBJ whole genome shotgun (WGS) entry which is preliminary data.</text>
</comment>
<name>A0A1V6R089_9EURO</name>
<evidence type="ECO:0000313" key="2">
    <source>
        <dbReference type="EMBL" id="OQD94662.1"/>
    </source>
</evidence>
<organism evidence="2 3">
    <name type="scientific">Penicillium solitum</name>
    <dbReference type="NCBI Taxonomy" id="60172"/>
    <lineage>
        <taxon>Eukaryota</taxon>
        <taxon>Fungi</taxon>
        <taxon>Dikarya</taxon>
        <taxon>Ascomycota</taxon>
        <taxon>Pezizomycotina</taxon>
        <taxon>Eurotiomycetes</taxon>
        <taxon>Eurotiomycetidae</taxon>
        <taxon>Eurotiales</taxon>
        <taxon>Aspergillaceae</taxon>
        <taxon>Penicillium</taxon>
    </lineage>
</organism>
<evidence type="ECO:0000313" key="3">
    <source>
        <dbReference type="Proteomes" id="UP000191612"/>
    </source>
</evidence>
<gene>
    <name evidence="2" type="ORF">PENSOL_c024G03685</name>
</gene>
<dbReference type="EMBL" id="MDYO01000024">
    <property type="protein sequence ID" value="OQD94662.1"/>
    <property type="molecule type" value="Genomic_DNA"/>
</dbReference>
<protein>
    <submittedName>
        <fullName evidence="2">Uncharacterized protein</fullName>
    </submittedName>
</protein>
<feature type="compositionally biased region" description="Polar residues" evidence="1">
    <location>
        <begin position="166"/>
        <end position="175"/>
    </location>
</feature>
<sequence length="231" mass="25595">MAPVYHGQWAFNGHKLYVTTSSGDVHPRATDTELDVIFTAPIGHKTNVPDYQDHWYEAQLLHYGLAPTKSKAAAKMRLMDAFQDGTLEIPMEILQLEAALRKNWIKQDLESHLLRASSMHQPSLAPTNPEAMEIDTPDHAATQKPEGNEEGSVLGADLAGGAGMQGNVQSQQDNMQLPHGHPKRKDFTNAELSTRPMKTVRSRGETGESDLEPGFLRPAKWAPTVRAVRER</sequence>
<evidence type="ECO:0000256" key="1">
    <source>
        <dbReference type="SAM" id="MobiDB-lite"/>
    </source>
</evidence>
<reference evidence="3" key="1">
    <citation type="journal article" date="2017" name="Nat. Microbiol.">
        <title>Global analysis of biosynthetic gene clusters reveals vast potential of secondary metabolite production in Penicillium species.</title>
        <authorList>
            <person name="Nielsen J.C."/>
            <person name="Grijseels S."/>
            <person name="Prigent S."/>
            <person name="Ji B."/>
            <person name="Dainat J."/>
            <person name="Nielsen K.F."/>
            <person name="Frisvad J.C."/>
            <person name="Workman M."/>
            <person name="Nielsen J."/>
        </authorList>
    </citation>
    <scope>NUCLEOTIDE SEQUENCE [LARGE SCALE GENOMIC DNA]</scope>
    <source>
        <strain evidence="3">IBT 29525</strain>
    </source>
</reference>
<dbReference type="AlphaFoldDB" id="A0A1V6R089"/>
<accession>A0A1V6R089</accession>
<proteinExistence type="predicted"/>
<feature type="region of interest" description="Disordered" evidence="1">
    <location>
        <begin position="139"/>
        <end position="216"/>
    </location>
</feature>
<dbReference type="STRING" id="60172.A0A1V6R089"/>
<dbReference type="Proteomes" id="UP000191612">
    <property type="component" value="Unassembled WGS sequence"/>
</dbReference>
<keyword evidence="3" id="KW-1185">Reference proteome</keyword>